<evidence type="ECO:0000256" key="6">
    <source>
        <dbReference type="ARBA" id="ARBA00026057"/>
    </source>
</evidence>
<keyword evidence="3 8" id="KW-0547">Nucleotide-binding</keyword>
<dbReference type="GO" id="GO:0005737">
    <property type="term" value="C:cytoplasm"/>
    <property type="evidence" value="ECO:0007669"/>
    <property type="project" value="TreeGrafter"/>
</dbReference>
<dbReference type="GO" id="GO:0005524">
    <property type="term" value="F:ATP binding"/>
    <property type="evidence" value="ECO:0007669"/>
    <property type="project" value="UniProtKB-KW"/>
</dbReference>
<keyword evidence="9" id="KW-0175">Coiled coil</keyword>
<dbReference type="Gene3D" id="3.40.50.300">
    <property type="entry name" value="P-loop containing nucleotide triphosphate hydrolases"/>
    <property type="match status" value="3"/>
</dbReference>
<sequence length="900" mass="101452">MPPPFHHFTTKAREAVRKSHELAIERGQSHVGPLHLLMALLLQEESIVASILDKLEVDIVLLSDHLMEFIERPEGNSVISPSYQIYLTPELAKVLENSGNVARSLNDEFISTEHLFISILEIQGDAKQLLQKFKITSESVRVVLRELREENVMGNGPKIKKYRSITKYTRNLTKLASDNKLDPVIGRDIEINRIIQILSRRTKNNPILIGEAGVGKTAAVEGLANRIVIGDVPEPLKDKELVSLDLGLLIAGTKYRGEFEERLKSILKEIEKTKGKIILFIDEIHTIVGAGAAEGAMDASNMLKPALARGELHAIGATTLKEYQKHIEKDPALTRRFQPVQLSEPGPEDAVAILRGLKERYELYHGVRITDDAIQAAVNLSSRYITDRFLPDKAIDLIDEASSSLKISLETKPPILEEAHRKIMRLEIEKRALAKETKNKKNESRIKKIKKEISDLREDTKETELKWRNEKEAISEIREIKTRIDSLRVEAESAQIVSDLDRASEIKYGEIPSLQKTLDAKNKKLKRLQKSRRILKEEVGDQDIAAVVSRWTGIPVEKMLESETRKLSRMEDELKKRIIGQDEAVKKVSDAIKMSRAGISDPNKPIASYMFLGPTGVGKTELTKALTEFMFDNEKALIRVDMSEYMERHSVSKMIGAPPGYVGHEEGGTLTETVRHRPYSVILFDEIEKAHPEVFNVLLQILDEGRLTDAKGRVVNFKNTVIIMTSNIGSTYINKMEKMGFASDESSDNQKYINMKDKVMDSLKDNFRPEFLNRVDEIIIFNILSRKAVEEIVGIQIREVTRRLSAKEVSLEISPQALKELALKGYDPSYGARPLKRMIQSKILTPIASMMISNNVSSGGKVLIDFKGKDFIFNSEKGKLHSKDTVKKAKSLKGKEKVVV</sequence>
<accession>A0A2H0DWF1</accession>
<dbReference type="InterPro" id="IPR041546">
    <property type="entry name" value="ClpA/ClpB_AAA_lid"/>
</dbReference>
<evidence type="ECO:0000256" key="9">
    <source>
        <dbReference type="SAM" id="Coils"/>
    </source>
</evidence>
<dbReference type="Pfam" id="PF07724">
    <property type="entry name" value="AAA_2"/>
    <property type="match status" value="1"/>
</dbReference>
<dbReference type="InterPro" id="IPR019489">
    <property type="entry name" value="Clp_ATPase_C"/>
</dbReference>
<dbReference type="CDD" id="cd00009">
    <property type="entry name" value="AAA"/>
    <property type="match status" value="1"/>
</dbReference>
<dbReference type="InterPro" id="IPR050130">
    <property type="entry name" value="ClpA_ClpB"/>
</dbReference>
<dbReference type="GO" id="GO:0016887">
    <property type="term" value="F:ATP hydrolysis activity"/>
    <property type="evidence" value="ECO:0007669"/>
    <property type="project" value="InterPro"/>
</dbReference>
<dbReference type="InterPro" id="IPR003593">
    <property type="entry name" value="AAA+_ATPase"/>
</dbReference>
<dbReference type="Gene3D" id="1.10.8.60">
    <property type="match status" value="1"/>
</dbReference>
<proteinExistence type="inferred from homology"/>
<evidence type="ECO:0000256" key="7">
    <source>
        <dbReference type="PROSITE-ProRule" id="PRU01251"/>
    </source>
</evidence>
<dbReference type="Pfam" id="PF00004">
    <property type="entry name" value="AAA"/>
    <property type="match status" value="1"/>
</dbReference>
<dbReference type="AlphaFoldDB" id="A0A2H0DWF1"/>
<protein>
    <submittedName>
        <fullName evidence="11">Type VI secretion system ATPase TssH</fullName>
    </submittedName>
</protein>
<dbReference type="PRINTS" id="PR00300">
    <property type="entry name" value="CLPPROTEASEA"/>
</dbReference>
<evidence type="ECO:0000256" key="1">
    <source>
        <dbReference type="ARBA" id="ARBA00008675"/>
    </source>
</evidence>
<dbReference type="FunFam" id="3.40.50.300:FF:000010">
    <property type="entry name" value="Chaperone clpB 1, putative"/>
    <property type="match status" value="1"/>
</dbReference>
<dbReference type="InterPro" id="IPR027417">
    <property type="entry name" value="P-loop_NTPase"/>
</dbReference>
<organism evidence="11 12">
    <name type="scientific">Candidatus Campbellbacteria bacterium CG22_combo_CG10-13_8_21_14_all_43_18</name>
    <dbReference type="NCBI Taxonomy" id="1974530"/>
    <lineage>
        <taxon>Bacteria</taxon>
        <taxon>Candidatus Campbelliibacteriota</taxon>
    </lineage>
</organism>
<dbReference type="SMART" id="SM00382">
    <property type="entry name" value="AAA"/>
    <property type="match status" value="2"/>
</dbReference>
<feature type="coiled-coil region" evidence="9">
    <location>
        <begin position="416"/>
        <end position="538"/>
    </location>
</feature>
<dbReference type="InterPro" id="IPR018368">
    <property type="entry name" value="ClpA/B_CS1"/>
</dbReference>
<reference evidence="11 12" key="1">
    <citation type="submission" date="2017-09" db="EMBL/GenBank/DDBJ databases">
        <title>Depth-based differentiation of microbial function through sediment-hosted aquifers and enrichment of novel symbionts in the deep terrestrial subsurface.</title>
        <authorList>
            <person name="Probst A.J."/>
            <person name="Ladd B."/>
            <person name="Jarett J.K."/>
            <person name="Geller-Mcgrath D.E."/>
            <person name="Sieber C.M."/>
            <person name="Emerson J.B."/>
            <person name="Anantharaman K."/>
            <person name="Thomas B.C."/>
            <person name="Malmstrom R."/>
            <person name="Stieglmeier M."/>
            <person name="Klingl A."/>
            <person name="Woyke T."/>
            <person name="Ryan C.M."/>
            <person name="Banfield J.F."/>
        </authorList>
    </citation>
    <scope>NUCLEOTIDE SEQUENCE [LARGE SCALE GENOMIC DNA]</scope>
    <source>
        <strain evidence="11">CG22_combo_CG10-13_8_21_14_all_43_18</strain>
    </source>
</reference>
<dbReference type="SMART" id="SM01086">
    <property type="entry name" value="ClpB_D2-small"/>
    <property type="match status" value="1"/>
</dbReference>
<evidence type="ECO:0000256" key="4">
    <source>
        <dbReference type="ARBA" id="ARBA00022840"/>
    </source>
</evidence>
<evidence type="ECO:0000256" key="3">
    <source>
        <dbReference type="ARBA" id="ARBA00022741"/>
    </source>
</evidence>
<comment type="subunit">
    <text evidence="6">Homohexamer. The oligomerization is ATP-dependent.</text>
</comment>
<dbReference type="CDD" id="cd19499">
    <property type="entry name" value="RecA-like_ClpB_Hsp104-like"/>
    <property type="match status" value="1"/>
</dbReference>
<dbReference type="EMBL" id="PCTS01000022">
    <property type="protein sequence ID" value="PIP86505.1"/>
    <property type="molecule type" value="Genomic_DNA"/>
</dbReference>
<evidence type="ECO:0000313" key="12">
    <source>
        <dbReference type="Proteomes" id="UP000231276"/>
    </source>
</evidence>
<dbReference type="InterPro" id="IPR004176">
    <property type="entry name" value="Clp_R_N"/>
</dbReference>
<dbReference type="PANTHER" id="PTHR11638:SF18">
    <property type="entry name" value="HEAT SHOCK PROTEIN 104"/>
    <property type="match status" value="1"/>
</dbReference>
<dbReference type="Pfam" id="PF17871">
    <property type="entry name" value="AAA_lid_9"/>
    <property type="match status" value="1"/>
</dbReference>
<dbReference type="Gene3D" id="1.10.1780.10">
    <property type="entry name" value="Clp, N-terminal domain"/>
    <property type="match status" value="1"/>
</dbReference>
<dbReference type="SUPFAM" id="SSF81923">
    <property type="entry name" value="Double Clp-N motif"/>
    <property type="match status" value="1"/>
</dbReference>
<evidence type="ECO:0000256" key="5">
    <source>
        <dbReference type="ARBA" id="ARBA00023186"/>
    </source>
</evidence>
<dbReference type="InterPro" id="IPR028299">
    <property type="entry name" value="ClpA/B_CS2"/>
</dbReference>
<dbReference type="Pfam" id="PF02861">
    <property type="entry name" value="Clp_N"/>
    <property type="match status" value="1"/>
</dbReference>
<feature type="domain" description="Clp R" evidence="10">
    <location>
        <begin position="5"/>
        <end position="150"/>
    </location>
</feature>
<dbReference type="FunFam" id="3.40.50.300:FF:000025">
    <property type="entry name" value="ATP-dependent Clp protease subunit"/>
    <property type="match status" value="1"/>
</dbReference>
<evidence type="ECO:0000259" key="10">
    <source>
        <dbReference type="PROSITE" id="PS51903"/>
    </source>
</evidence>
<keyword evidence="5 8" id="KW-0143">Chaperone</keyword>
<dbReference type="SUPFAM" id="SSF52540">
    <property type="entry name" value="P-loop containing nucleoside triphosphate hydrolases"/>
    <property type="match status" value="2"/>
</dbReference>
<evidence type="ECO:0000256" key="8">
    <source>
        <dbReference type="RuleBase" id="RU004432"/>
    </source>
</evidence>
<dbReference type="InterPro" id="IPR036628">
    <property type="entry name" value="Clp_N_dom_sf"/>
</dbReference>
<dbReference type="PROSITE" id="PS00871">
    <property type="entry name" value="CLPAB_2"/>
    <property type="match status" value="1"/>
</dbReference>
<keyword evidence="2 7" id="KW-0677">Repeat</keyword>
<comment type="similarity">
    <text evidence="1 8">Belongs to the ClpA/ClpB family.</text>
</comment>
<dbReference type="PANTHER" id="PTHR11638">
    <property type="entry name" value="ATP-DEPENDENT CLP PROTEASE"/>
    <property type="match status" value="1"/>
</dbReference>
<dbReference type="GO" id="GO:0034605">
    <property type="term" value="P:cellular response to heat"/>
    <property type="evidence" value="ECO:0007669"/>
    <property type="project" value="TreeGrafter"/>
</dbReference>
<name>A0A2H0DWF1_9BACT</name>
<dbReference type="Proteomes" id="UP000231276">
    <property type="component" value="Unassembled WGS sequence"/>
</dbReference>
<dbReference type="PROSITE" id="PS00870">
    <property type="entry name" value="CLPAB_1"/>
    <property type="match status" value="1"/>
</dbReference>
<dbReference type="InterPro" id="IPR003959">
    <property type="entry name" value="ATPase_AAA_core"/>
</dbReference>
<comment type="caution">
    <text evidence="11">The sequence shown here is derived from an EMBL/GenBank/DDBJ whole genome shotgun (WGS) entry which is preliminary data.</text>
</comment>
<dbReference type="InterPro" id="IPR001270">
    <property type="entry name" value="ClpA/B"/>
</dbReference>
<dbReference type="Pfam" id="PF10431">
    <property type="entry name" value="ClpB_D2-small"/>
    <property type="match status" value="1"/>
</dbReference>
<evidence type="ECO:0000256" key="2">
    <source>
        <dbReference type="ARBA" id="ARBA00022737"/>
    </source>
</evidence>
<keyword evidence="4 8" id="KW-0067">ATP-binding</keyword>
<evidence type="ECO:0000313" key="11">
    <source>
        <dbReference type="EMBL" id="PIP86505.1"/>
    </source>
</evidence>
<gene>
    <name evidence="11" type="ORF">COW82_01665</name>
</gene>
<dbReference type="PROSITE" id="PS51903">
    <property type="entry name" value="CLP_R"/>
    <property type="match status" value="1"/>
</dbReference>
<dbReference type="FunFam" id="3.40.50.300:FF:000120">
    <property type="entry name" value="ATP-dependent chaperone ClpB"/>
    <property type="match status" value="1"/>
</dbReference>